<evidence type="ECO:0000313" key="9">
    <source>
        <dbReference type="EMBL" id="KXL53100.1"/>
    </source>
</evidence>
<evidence type="ECO:0000256" key="6">
    <source>
        <dbReference type="ARBA" id="ARBA00023136"/>
    </source>
</evidence>
<dbReference type="Pfam" id="PF00528">
    <property type="entry name" value="BPD_transp_1"/>
    <property type="match status" value="1"/>
</dbReference>
<gene>
    <name evidence="9" type="primary">ssuC_2</name>
    <name evidence="9" type="ORF">CLNEO_16430</name>
</gene>
<dbReference type="RefSeq" id="WP_066087226.1">
    <property type="nucleotide sequence ID" value="NZ_LRVM01000004.1"/>
</dbReference>
<accession>A0A136WF41</accession>
<evidence type="ECO:0000313" key="10">
    <source>
        <dbReference type="Proteomes" id="UP000070539"/>
    </source>
</evidence>
<evidence type="ECO:0000256" key="7">
    <source>
        <dbReference type="RuleBase" id="RU363032"/>
    </source>
</evidence>
<comment type="similarity">
    <text evidence="7">Belongs to the binding-protein-dependent transport system permease family.</text>
</comment>
<keyword evidence="3" id="KW-1003">Cell membrane</keyword>
<dbReference type="InterPro" id="IPR000515">
    <property type="entry name" value="MetI-like"/>
</dbReference>
<dbReference type="PROSITE" id="PS50928">
    <property type="entry name" value="ABC_TM1"/>
    <property type="match status" value="1"/>
</dbReference>
<reference evidence="9 10" key="1">
    <citation type="submission" date="2016-01" db="EMBL/GenBank/DDBJ databases">
        <title>Genome sequence of Clostridium neopropionicum X4, DSM-3847.</title>
        <authorList>
            <person name="Poehlein A."/>
            <person name="Beck M.H."/>
            <person name="Bengelsdorf F.R."/>
            <person name="Daniel R."/>
            <person name="Duerre P."/>
        </authorList>
    </citation>
    <scope>NUCLEOTIDE SEQUENCE [LARGE SCALE GENOMIC DNA]</scope>
    <source>
        <strain evidence="9 10">DSM-3847</strain>
    </source>
</reference>
<dbReference type="SUPFAM" id="SSF161098">
    <property type="entry name" value="MetI-like"/>
    <property type="match status" value="1"/>
</dbReference>
<evidence type="ECO:0000259" key="8">
    <source>
        <dbReference type="PROSITE" id="PS50928"/>
    </source>
</evidence>
<feature type="transmembrane region" description="Helical" evidence="7">
    <location>
        <begin position="241"/>
        <end position="263"/>
    </location>
</feature>
<sequence length="272" mass="30418">MWYKKEIKSVSKEQTAFLNRLRKRKHAVHTIQWVLLVGFFLLWETAARFDWIDPFIFSQPTRMLNAGIQMGKDGSLWTHIGTTLWETVAGFVLGTLIGTLTAILLWWNRFVSNVAEPYLVVLNSLPKTALAPIIIVWLGNNQTSIIAVALLTSVIVTVMSVLNGFLQVDNEKIKLIQIFGGTKAQVLKKVVFPANIPCILNALKINVGLSFVGVIVGEFLVAQSGLGFLIVYGSQVFKLDWVMLSVIILAILAALMYQGIAFLEKKCLKWQQ</sequence>
<dbReference type="PATRIC" id="fig|36847.3.peg.1914"/>
<dbReference type="PANTHER" id="PTHR30151:SF19">
    <property type="entry name" value="ABC TRANSPORTER PERMEASE"/>
    <property type="match status" value="1"/>
</dbReference>
<evidence type="ECO:0000256" key="5">
    <source>
        <dbReference type="ARBA" id="ARBA00022989"/>
    </source>
</evidence>
<feature type="transmembrane region" description="Helical" evidence="7">
    <location>
        <begin position="145"/>
        <end position="166"/>
    </location>
</feature>
<dbReference type="PANTHER" id="PTHR30151">
    <property type="entry name" value="ALKANE SULFONATE ABC TRANSPORTER-RELATED, MEMBRANE SUBUNIT"/>
    <property type="match status" value="1"/>
</dbReference>
<keyword evidence="6 7" id="KW-0472">Membrane</keyword>
<feature type="domain" description="ABC transmembrane type-1" evidence="8">
    <location>
        <begin position="80"/>
        <end position="261"/>
    </location>
</feature>
<feature type="transmembrane region" description="Helical" evidence="7">
    <location>
        <begin position="27"/>
        <end position="43"/>
    </location>
</feature>
<organism evidence="9 10">
    <name type="scientific">Anaerotignum neopropionicum</name>
    <dbReference type="NCBI Taxonomy" id="36847"/>
    <lineage>
        <taxon>Bacteria</taxon>
        <taxon>Bacillati</taxon>
        <taxon>Bacillota</taxon>
        <taxon>Clostridia</taxon>
        <taxon>Lachnospirales</taxon>
        <taxon>Anaerotignaceae</taxon>
        <taxon>Anaerotignum</taxon>
    </lineage>
</organism>
<proteinExistence type="inferred from homology"/>
<dbReference type="CDD" id="cd06261">
    <property type="entry name" value="TM_PBP2"/>
    <property type="match status" value="1"/>
</dbReference>
<keyword evidence="2 7" id="KW-0813">Transport</keyword>
<evidence type="ECO:0000256" key="2">
    <source>
        <dbReference type="ARBA" id="ARBA00022448"/>
    </source>
</evidence>
<dbReference type="Proteomes" id="UP000070539">
    <property type="component" value="Unassembled WGS sequence"/>
</dbReference>
<dbReference type="OrthoDB" id="9783295at2"/>
<comment type="subcellular location">
    <subcellularLocation>
        <location evidence="1 7">Cell membrane</location>
        <topology evidence="1 7">Multi-pass membrane protein</topology>
    </subcellularLocation>
</comment>
<dbReference type="Gene3D" id="1.10.3720.10">
    <property type="entry name" value="MetI-like"/>
    <property type="match status" value="1"/>
</dbReference>
<dbReference type="InterPro" id="IPR035906">
    <property type="entry name" value="MetI-like_sf"/>
</dbReference>
<comment type="caution">
    <text evidence="9">The sequence shown here is derived from an EMBL/GenBank/DDBJ whole genome shotgun (WGS) entry which is preliminary data.</text>
</comment>
<protein>
    <submittedName>
        <fullName evidence="9">Putative aliphatic sulfonates transport permease protein SsuC</fullName>
    </submittedName>
</protein>
<keyword evidence="5 7" id="KW-1133">Transmembrane helix</keyword>
<keyword evidence="10" id="KW-1185">Reference proteome</keyword>
<dbReference type="AlphaFoldDB" id="A0A136WF41"/>
<dbReference type="GO" id="GO:0005886">
    <property type="term" value="C:plasma membrane"/>
    <property type="evidence" value="ECO:0007669"/>
    <property type="project" value="UniProtKB-SubCell"/>
</dbReference>
<name>A0A136WF41_9FIRM</name>
<feature type="transmembrane region" description="Helical" evidence="7">
    <location>
        <begin position="209"/>
        <end position="235"/>
    </location>
</feature>
<dbReference type="GO" id="GO:0055085">
    <property type="term" value="P:transmembrane transport"/>
    <property type="evidence" value="ECO:0007669"/>
    <property type="project" value="InterPro"/>
</dbReference>
<evidence type="ECO:0000256" key="3">
    <source>
        <dbReference type="ARBA" id="ARBA00022475"/>
    </source>
</evidence>
<evidence type="ECO:0000256" key="4">
    <source>
        <dbReference type="ARBA" id="ARBA00022692"/>
    </source>
</evidence>
<keyword evidence="4 7" id="KW-0812">Transmembrane</keyword>
<dbReference type="STRING" id="36847.CLNEO_16430"/>
<feature type="transmembrane region" description="Helical" evidence="7">
    <location>
        <begin position="119"/>
        <end position="139"/>
    </location>
</feature>
<evidence type="ECO:0000256" key="1">
    <source>
        <dbReference type="ARBA" id="ARBA00004651"/>
    </source>
</evidence>
<dbReference type="EMBL" id="LRVM01000004">
    <property type="protein sequence ID" value="KXL53100.1"/>
    <property type="molecule type" value="Genomic_DNA"/>
</dbReference>
<feature type="transmembrane region" description="Helical" evidence="7">
    <location>
        <begin position="88"/>
        <end position="107"/>
    </location>
</feature>